<feature type="domain" description="EamA" evidence="3">
    <location>
        <begin position="2"/>
        <end position="68"/>
    </location>
</feature>
<keyword evidence="2" id="KW-1133">Transmembrane helix</keyword>
<dbReference type="Pfam" id="PF00892">
    <property type="entry name" value="EamA"/>
    <property type="match status" value="2"/>
</dbReference>
<feature type="transmembrane region" description="Helical" evidence="2">
    <location>
        <begin position="146"/>
        <end position="165"/>
    </location>
</feature>
<dbReference type="GO" id="GO:0016020">
    <property type="term" value="C:membrane"/>
    <property type="evidence" value="ECO:0007669"/>
    <property type="project" value="InterPro"/>
</dbReference>
<feature type="transmembrane region" description="Helical" evidence="2">
    <location>
        <begin position="51"/>
        <end position="69"/>
    </location>
</feature>
<dbReference type="InterPro" id="IPR000620">
    <property type="entry name" value="EamA_dom"/>
</dbReference>
<evidence type="ECO:0000313" key="5">
    <source>
        <dbReference type="Proteomes" id="UP000295063"/>
    </source>
</evidence>
<feature type="transmembrane region" description="Helical" evidence="2">
    <location>
        <begin position="109"/>
        <end position="134"/>
    </location>
</feature>
<dbReference type="SUPFAM" id="SSF103481">
    <property type="entry name" value="Multidrug resistance efflux transporter EmrE"/>
    <property type="match status" value="2"/>
</dbReference>
<keyword evidence="2" id="KW-0812">Transmembrane</keyword>
<feature type="transmembrane region" description="Helical" evidence="2">
    <location>
        <begin position="75"/>
        <end position="97"/>
    </location>
</feature>
<feature type="transmembrane region" description="Helical" evidence="2">
    <location>
        <begin position="172"/>
        <end position="191"/>
    </location>
</feature>
<sequence length="233" mass="25417">MTGIFGFTLYNISLNYGEQLVTAASSCFIVNGGNLITALLAAFILKEKISIATWLGMGISLLGIGFITWGESGSLIVLNNGTFILFLAAFSQSIYFILQKSLLLQYSSFDLICYSIWIGTIALLPISSDLIFIIKTSSIQSTLSVIYLGIFPAVAAYFCWSYVLSKLDASSASAYLFLVPIVTLLMGYLWMNEIPSAIAVAGGMITVSGVLLAKYEKKSGKCWLILKKRIQRM</sequence>
<proteinExistence type="inferred from homology"/>
<dbReference type="InterPro" id="IPR052756">
    <property type="entry name" value="Alkyne_AA_exporter"/>
</dbReference>
<feature type="domain" description="EamA" evidence="3">
    <location>
        <begin position="81"/>
        <end position="212"/>
    </location>
</feature>
<evidence type="ECO:0000256" key="1">
    <source>
        <dbReference type="ARBA" id="ARBA00007362"/>
    </source>
</evidence>
<dbReference type="InterPro" id="IPR037185">
    <property type="entry name" value="EmrE-like"/>
</dbReference>
<dbReference type="EMBL" id="SLUI01000004">
    <property type="protein sequence ID" value="TCL38067.1"/>
    <property type="molecule type" value="Genomic_DNA"/>
</dbReference>
<comment type="caution">
    <text evidence="4">The sequence shown here is derived from an EMBL/GenBank/DDBJ whole genome shotgun (WGS) entry which is preliminary data.</text>
</comment>
<dbReference type="PANTHER" id="PTHR12715:SF4">
    <property type="entry name" value="EAMA DOMAIN-CONTAINING PROTEIN"/>
    <property type="match status" value="1"/>
</dbReference>
<feature type="transmembrane region" description="Helical" evidence="2">
    <location>
        <begin position="20"/>
        <end position="44"/>
    </location>
</feature>
<keyword evidence="2" id="KW-0472">Membrane</keyword>
<evidence type="ECO:0000256" key="2">
    <source>
        <dbReference type="SAM" id="Phobius"/>
    </source>
</evidence>
<reference evidence="4 5" key="1">
    <citation type="submission" date="2019-03" db="EMBL/GenBank/DDBJ databases">
        <title>Genomic Encyclopedia of Type Strains, Phase IV (KMG-IV): sequencing the most valuable type-strain genomes for metagenomic binning, comparative biology and taxonomic classification.</title>
        <authorList>
            <person name="Goeker M."/>
        </authorList>
    </citation>
    <scope>NUCLEOTIDE SEQUENCE [LARGE SCALE GENOMIC DNA]</scope>
    <source>
        <strain evidence="4 5">DSM 15969</strain>
    </source>
</reference>
<organism evidence="4 5">
    <name type="scientific">Anaerospora hongkongensis</name>
    <dbReference type="NCBI Taxonomy" id="244830"/>
    <lineage>
        <taxon>Bacteria</taxon>
        <taxon>Bacillati</taxon>
        <taxon>Bacillota</taxon>
        <taxon>Negativicutes</taxon>
        <taxon>Selenomonadales</taxon>
        <taxon>Sporomusaceae</taxon>
        <taxon>Anaerospora</taxon>
    </lineage>
</organism>
<gene>
    <name evidence="4" type="ORF">EV210_10433</name>
</gene>
<evidence type="ECO:0000259" key="3">
    <source>
        <dbReference type="Pfam" id="PF00892"/>
    </source>
</evidence>
<comment type="similarity">
    <text evidence="1">Belongs to the EamA transporter family.</text>
</comment>
<dbReference type="OrthoDB" id="9809509at2"/>
<accession>A0A4V2Q8S4</accession>
<keyword evidence="5" id="KW-1185">Reference proteome</keyword>
<evidence type="ECO:0000313" key="4">
    <source>
        <dbReference type="EMBL" id="TCL38067.1"/>
    </source>
</evidence>
<dbReference type="Proteomes" id="UP000295063">
    <property type="component" value="Unassembled WGS sequence"/>
</dbReference>
<protein>
    <submittedName>
        <fullName evidence="4">Drug/metabolite transporter (DMT)-like permease</fullName>
    </submittedName>
</protein>
<feature type="transmembrane region" description="Helical" evidence="2">
    <location>
        <begin position="197"/>
        <end position="215"/>
    </location>
</feature>
<dbReference type="AlphaFoldDB" id="A0A4V2Q8S4"/>
<dbReference type="PANTHER" id="PTHR12715">
    <property type="entry name" value="TRANSPORTER, DRUG/METABOLITE EXPORTER FAMILY"/>
    <property type="match status" value="1"/>
</dbReference>
<name>A0A4V2Q8S4_9FIRM</name>